<feature type="transmembrane region" description="Helical" evidence="1">
    <location>
        <begin position="6"/>
        <end position="29"/>
    </location>
</feature>
<reference evidence="2" key="2">
    <citation type="submission" date="2021-09" db="EMBL/GenBank/DDBJ databases">
        <authorList>
            <person name="Gilroy R."/>
        </authorList>
    </citation>
    <scope>NUCLEOTIDE SEQUENCE</scope>
    <source>
        <strain evidence="2">7886</strain>
    </source>
</reference>
<gene>
    <name evidence="2" type="ORF">K8V88_07890</name>
</gene>
<name>A0A921L9L6_9LACO</name>
<evidence type="ECO:0000313" key="2">
    <source>
        <dbReference type="EMBL" id="HJF87345.1"/>
    </source>
</evidence>
<proteinExistence type="predicted"/>
<accession>A0A921L9L6</accession>
<evidence type="ECO:0000256" key="1">
    <source>
        <dbReference type="SAM" id="Phobius"/>
    </source>
</evidence>
<protein>
    <submittedName>
        <fullName evidence="2">Uncharacterized protein</fullName>
    </submittedName>
</protein>
<keyword evidence="1" id="KW-0812">Transmembrane</keyword>
<comment type="caution">
    <text evidence="2">The sequence shown here is derived from an EMBL/GenBank/DDBJ whole genome shotgun (WGS) entry which is preliminary data.</text>
</comment>
<keyword evidence="1" id="KW-1133">Transmembrane helix</keyword>
<sequence length="146" mass="16630">MWKLWLLETFFGISLTTVVMFLSVIFTWISNLLSSQAIQFSSVESGKSYRAFIHRYYGKLLIILLVVNILFVFGGASMIGIIPGGTKLWSSVGNFTEYRMIDSIVFAAATTFNVWFCNQYLNDFAAIAKRQVDKEAKSHKKKDEKC</sequence>
<dbReference type="AlphaFoldDB" id="A0A921L9L6"/>
<evidence type="ECO:0000313" key="3">
    <source>
        <dbReference type="Proteomes" id="UP000747013"/>
    </source>
</evidence>
<dbReference type="Proteomes" id="UP000747013">
    <property type="component" value="Unassembled WGS sequence"/>
</dbReference>
<feature type="transmembrane region" description="Helical" evidence="1">
    <location>
        <begin position="60"/>
        <end position="83"/>
    </location>
</feature>
<feature type="transmembrane region" description="Helical" evidence="1">
    <location>
        <begin position="103"/>
        <end position="121"/>
    </location>
</feature>
<organism evidence="2 3">
    <name type="scientific">Companilactobacillus farciminis</name>
    <dbReference type="NCBI Taxonomy" id="1612"/>
    <lineage>
        <taxon>Bacteria</taxon>
        <taxon>Bacillati</taxon>
        <taxon>Bacillota</taxon>
        <taxon>Bacilli</taxon>
        <taxon>Lactobacillales</taxon>
        <taxon>Lactobacillaceae</taxon>
        <taxon>Companilactobacillus</taxon>
    </lineage>
</organism>
<reference evidence="2" key="1">
    <citation type="journal article" date="2021" name="PeerJ">
        <title>Extensive microbial diversity within the chicken gut microbiome revealed by metagenomics and culture.</title>
        <authorList>
            <person name="Gilroy R."/>
            <person name="Ravi A."/>
            <person name="Getino M."/>
            <person name="Pursley I."/>
            <person name="Horton D.L."/>
            <person name="Alikhan N.F."/>
            <person name="Baker D."/>
            <person name="Gharbi K."/>
            <person name="Hall N."/>
            <person name="Watson M."/>
            <person name="Adriaenssens E.M."/>
            <person name="Foster-Nyarko E."/>
            <person name="Jarju S."/>
            <person name="Secka A."/>
            <person name="Antonio M."/>
            <person name="Oren A."/>
            <person name="Chaudhuri R.R."/>
            <person name="La Ragione R."/>
            <person name="Hildebrand F."/>
            <person name="Pallen M.J."/>
        </authorList>
    </citation>
    <scope>NUCLEOTIDE SEQUENCE</scope>
    <source>
        <strain evidence="2">7886</strain>
    </source>
</reference>
<keyword evidence="1" id="KW-0472">Membrane</keyword>
<dbReference type="EMBL" id="DYWC01000180">
    <property type="protein sequence ID" value="HJF87345.1"/>
    <property type="molecule type" value="Genomic_DNA"/>
</dbReference>